<evidence type="ECO:0000256" key="1">
    <source>
        <dbReference type="SAM" id="Phobius"/>
    </source>
</evidence>
<dbReference type="InterPro" id="IPR036188">
    <property type="entry name" value="FAD/NAD-bd_sf"/>
</dbReference>
<name>A0ABT1GWG9_9NOCA</name>
<keyword evidence="1" id="KW-0472">Membrane</keyword>
<dbReference type="EMBL" id="JAMTCG010000001">
    <property type="protein sequence ID" value="MCP2159226.1"/>
    <property type="molecule type" value="Genomic_DNA"/>
</dbReference>
<dbReference type="Gene3D" id="3.50.50.60">
    <property type="entry name" value="FAD/NAD(P)-binding domain"/>
    <property type="match status" value="1"/>
</dbReference>
<evidence type="ECO:0000313" key="2">
    <source>
        <dbReference type="EMBL" id="MCP2159226.1"/>
    </source>
</evidence>
<keyword evidence="1" id="KW-0812">Transmembrane</keyword>
<organism evidence="2 3">
    <name type="scientific">Williamsia serinedens</name>
    <dbReference type="NCBI Taxonomy" id="391736"/>
    <lineage>
        <taxon>Bacteria</taxon>
        <taxon>Bacillati</taxon>
        <taxon>Actinomycetota</taxon>
        <taxon>Actinomycetes</taxon>
        <taxon>Mycobacteriales</taxon>
        <taxon>Nocardiaceae</taxon>
        <taxon>Williamsia</taxon>
    </lineage>
</organism>
<dbReference type="Proteomes" id="UP001205740">
    <property type="component" value="Unassembled WGS sequence"/>
</dbReference>
<sequence>MADRPTALHRLVVVGAGPAGRAVAHRASLAGIDVAIVDPRPAGPWSATYAAWEDELPLWLPPEAIATRHRSVTVYTGRRHRIDRPYVVLDTVALRLALDGEVTEYGAMVTDVASRAVRLADGRVLAADVVVDARGSQDTPGPAQTASGIFVDFATAAPLLGDDEAVLMDWRDPDGRALDTPGVDGRGRVLPATFLYAIPVAEDTVLLEETCLAADPPVPVAELRGRLLRRLARAGLDGDVATEAPRESVRFALDGGGERPWHADPVRFGAAGGLMHPATGYSVAVSLALADVVVRAVADGTDVVDALWPSSARTVHALRRRGLNTMLCMDAAATIGFFDGFFLLDPARRDAYLSGRDDLGAVAGAMAALMPIVGPAAAVRIARGAMRRPAWRSTRTR</sequence>
<evidence type="ECO:0000313" key="3">
    <source>
        <dbReference type="Proteomes" id="UP001205740"/>
    </source>
</evidence>
<gene>
    <name evidence="2" type="ORF">LX12_000390</name>
</gene>
<dbReference type="SUPFAM" id="SSF51905">
    <property type="entry name" value="FAD/NAD(P)-binding domain"/>
    <property type="match status" value="1"/>
</dbReference>
<proteinExistence type="predicted"/>
<feature type="transmembrane region" description="Helical" evidence="1">
    <location>
        <begin position="359"/>
        <end position="382"/>
    </location>
</feature>
<dbReference type="PANTHER" id="PTHR39757">
    <property type="match status" value="1"/>
</dbReference>
<feature type="transmembrane region" description="Helical" evidence="1">
    <location>
        <begin position="323"/>
        <end position="344"/>
    </location>
</feature>
<dbReference type="Pfam" id="PF05834">
    <property type="entry name" value="Lycopene_cycl"/>
    <property type="match status" value="1"/>
</dbReference>
<accession>A0ABT1GWG9</accession>
<protein>
    <submittedName>
        <fullName evidence="2">Lycopene beta-cyclase</fullName>
    </submittedName>
</protein>
<comment type="caution">
    <text evidence="2">The sequence shown here is derived from an EMBL/GenBank/DDBJ whole genome shotgun (WGS) entry which is preliminary data.</text>
</comment>
<keyword evidence="1" id="KW-1133">Transmembrane helix</keyword>
<reference evidence="2 3" key="1">
    <citation type="submission" date="2022-06" db="EMBL/GenBank/DDBJ databases">
        <title>Genomic Encyclopedia of Archaeal and Bacterial Type Strains, Phase II (KMG-II): from individual species to whole genera.</title>
        <authorList>
            <person name="Goeker M."/>
        </authorList>
    </citation>
    <scope>NUCLEOTIDE SEQUENCE [LARGE SCALE GENOMIC DNA]</scope>
    <source>
        <strain evidence="2 3">DSM 45037</strain>
    </source>
</reference>
<dbReference type="RefSeq" id="WP_253652812.1">
    <property type="nucleotide sequence ID" value="NZ_BAAAOE010000004.1"/>
</dbReference>
<keyword evidence="3" id="KW-1185">Reference proteome</keyword>
<dbReference type="PANTHER" id="PTHR39757:SF5">
    <property type="entry name" value="OS02G0190600 PROTEIN"/>
    <property type="match status" value="1"/>
</dbReference>